<sequence>MSRPNRPPMQIGCPNCDTTVDATIPPGRGIGGDEPDRLQGTETNCRNCGHEFELYYY</sequence>
<name>A0A1I3RJB5_9EURY</name>
<proteinExistence type="predicted"/>
<organism evidence="1 2">
    <name type="scientific">Natronobacterium gregoryi</name>
    <dbReference type="NCBI Taxonomy" id="44930"/>
    <lineage>
        <taxon>Archaea</taxon>
        <taxon>Methanobacteriati</taxon>
        <taxon>Methanobacteriota</taxon>
        <taxon>Stenosarchaea group</taxon>
        <taxon>Halobacteria</taxon>
        <taxon>Halobacteriales</taxon>
        <taxon>Natrialbaceae</taxon>
        <taxon>Natronobacterium</taxon>
    </lineage>
</organism>
<accession>A0A1I3RJB5</accession>
<protein>
    <submittedName>
        <fullName evidence="1">Uncharacterized protein</fullName>
    </submittedName>
</protein>
<dbReference type="Proteomes" id="UP000182829">
    <property type="component" value="Unassembled WGS sequence"/>
</dbReference>
<dbReference type="OMA" id="CGHELEL"/>
<dbReference type="RefSeq" id="WP_015233819.1">
    <property type="nucleotide sequence ID" value="NZ_FORO01000031.1"/>
</dbReference>
<dbReference type="OrthoDB" id="256291at2157"/>
<dbReference type="AlphaFoldDB" id="A0A1I3RJB5"/>
<dbReference type="EMBL" id="FORO01000031">
    <property type="protein sequence ID" value="SFJ45932.1"/>
    <property type="molecule type" value="Genomic_DNA"/>
</dbReference>
<reference evidence="1 2" key="1">
    <citation type="submission" date="2016-10" db="EMBL/GenBank/DDBJ databases">
        <authorList>
            <person name="de Groot N.N."/>
        </authorList>
    </citation>
    <scope>NUCLEOTIDE SEQUENCE [LARGE SCALE GENOMIC DNA]</scope>
    <source>
        <strain evidence="1 2">SP2</strain>
    </source>
</reference>
<gene>
    <name evidence="1" type="ORF">SAMN05443661_13119</name>
</gene>
<evidence type="ECO:0000313" key="1">
    <source>
        <dbReference type="EMBL" id="SFJ45932.1"/>
    </source>
</evidence>
<evidence type="ECO:0000313" key="2">
    <source>
        <dbReference type="Proteomes" id="UP000182829"/>
    </source>
</evidence>
<dbReference type="GeneID" id="42782861"/>